<evidence type="ECO:0000313" key="1">
    <source>
        <dbReference type="EMBL" id="CAD8065460.1"/>
    </source>
</evidence>
<reference evidence="1" key="1">
    <citation type="submission" date="2021-01" db="EMBL/GenBank/DDBJ databases">
        <authorList>
            <consortium name="Genoscope - CEA"/>
            <person name="William W."/>
        </authorList>
    </citation>
    <scope>NUCLEOTIDE SEQUENCE</scope>
</reference>
<name>A0A8S1LBV5_9CILI</name>
<evidence type="ECO:0000313" key="2">
    <source>
        <dbReference type="Proteomes" id="UP000692954"/>
    </source>
</evidence>
<protein>
    <submittedName>
        <fullName evidence="1">Uncharacterized protein</fullName>
    </submittedName>
</protein>
<dbReference type="EMBL" id="CAJJDN010000020">
    <property type="protein sequence ID" value="CAD8065460.1"/>
    <property type="molecule type" value="Genomic_DNA"/>
</dbReference>
<comment type="caution">
    <text evidence="1">The sequence shown here is derived from an EMBL/GenBank/DDBJ whole genome shotgun (WGS) entry which is preliminary data.</text>
</comment>
<dbReference type="OrthoDB" id="297078at2759"/>
<accession>A0A8S1LBV5</accession>
<dbReference type="Proteomes" id="UP000692954">
    <property type="component" value="Unassembled WGS sequence"/>
</dbReference>
<organism evidence="1 2">
    <name type="scientific">Paramecium sonneborni</name>
    <dbReference type="NCBI Taxonomy" id="65129"/>
    <lineage>
        <taxon>Eukaryota</taxon>
        <taxon>Sar</taxon>
        <taxon>Alveolata</taxon>
        <taxon>Ciliophora</taxon>
        <taxon>Intramacronucleata</taxon>
        <taxon>Oligohymenophorea</taxon>
        <taxon>Peniculida</taxon>
        <taxon>Parameciidae</taxon>
        <taxon>Paramecium</taxon>
    </lineage>
</organism>
<keyword evidence="2" id="KW-1185">Reference proteome</keyword>
<sequence>MQQLHINLKSASYQNLQRIKSLDLLSPRSQRVFKQVRIQELKNIRMSNIKFKEQLNGVLHLDPNKIQNISHLPSLNQIPIQDQQKVDNISKIKIKIIPREKNESKISFQQFKFNDRNMLRSKQVCNKKKENDNQQKRSQSFNNKIHTNKVQYQFIQQLKILSTTILNHLSQQTNQLDRQFDQLENQLSF</sequence>
<dbReference type="AlphaFoldDB" id="A0A8S1LBV5"/>
<gene>
    <name evidence="1" type="ORF">PSON_ATCC_30995.1.T0200218</name>
</gene>
<proteinExistence type="predicted"/>